<reference evidence="1" key="3">
    <citation type="submission" date="2022-06" db="UniProtKB">
        <authorList>
            <consortium name="EnsemblPlants"/>
        </authorList>
    </citation>
    <scope>IDENTIFICATION</scope>
</reference>
<proteinExistence type="predicted"/>
<dbReference type="EnsemblPlants" id="TuG1812G0500003320.01.T01">
    <property type="protein sequence ID" value="TuG1812G0500003320.01.T01"/>
    <property type="gene ID" value="TuG1812G0500003320.01"/>
</dbReference>
<evidence type="ECO:0000313" key="1">
    <source>
        <dbReference type="EnsemblPlants" id="TuG1812G0500003320.01.T01"/>
    </source>
</evidence>
<name>A0A8R7ULX3_TRIUA</name>
<dbReference type="AlphaFoldDB" id="A0A8R7ULX3"/>
<organism evidence="1 2">
    <name type="scientific">Triticum urartu</name>
    <name type="common">Red wild einkorn</name>
    <name type="synonym">Crithodium urartu</name>
    <dbReference type="NCBI Taxonomy" id="4572"/>
    <lineage>
        <taxon>Eukaryota</taxon>
        <taxon>Viridiplantae</taxon>
        <taxon>Streptophyta</taxon>
        <taxon>Embryophyta</taxon>
        <taxon>Tracheophyta</taxon>
        <taxon>Spermatophyta</taxon>
        <taxon>Magnoliopsida</taxon>
        <taxon>Liliopsida</taxon>
        <taxon>Poales</taxon>
        <taxon>Poaceae</taxon>
        <taxon>BOP clade</taxon>
        <taxon>Pooideae</taxon>
        <taxon>Triticodae</taxon>
        <taxon>Triticeae</taxon>
        <taxon>Triticinae</taxon>
        <taxon>Triticum</taxon>
    </lineage>
</organism>
<sequence>MENHVFIIAGARWRSFVEPGIHSRVSDVLFCRPQEEQQEWDSVGTCLRRLMTLPYKGEHSRWRTPSVVLYGWNSSQMWNVASSFAACRSLKLVRAEASHLLRMYNRVGHAAVADLFLRATCEGPALLFVYSFDTVGDHAMINELRVHLDNMDRQVH</sequence>
<keyword evidence="2" id="KW-1185">Reference proteome</keyword>
<evidence type="ECO:0000313" key="2">
    <source>
        <dbReference type="Proteomes" id="UP000015106"/>
    </source>
</evidence>
<dbReference type="Proteomes" id="UP000015106">
    <property type="component" value="Chromosome 5"/>
</dbReference>
<dbReference type="Gramene" id="TuG1812G0500003320.01.T01">
    <property type="protein sequence ID" value="TuG1812G0500003320.01.T01"/>
    <property type="gene ID" value="TuG1812G0500003320.01"/>
</dbReference>
<protein>
    <submittedName>
        <fullName evidence="1">Uncharacterized protein</fullName>
    </submittedName>
</protein>
<accession>A0A8R7ULX3</accession>
<reference evidence="2" key="1">
    <citation type="journal article" date="2013" name="Nature">
        <title>Draft genome of the wheat A-genome progenitor Triticum urartu.</title>
        <authorList>
            <person name="Ling H.Q."/>
            <person name="Zhao S."/>
            <person name="Liu D."/>
            <person name="Wang J."/>
            <person name="Sun H."/>
            <person name="Zhang C."/>
            <person name="Fan H."/>
            <person name="Li D."/>
            <person name="Dong L."/>
            <person name="Tao Y."/>
            <person name="Gao C."/>
            <person name="Wu H."/>
            <person name="Li Y."/>
            <person name="Cui Y."/>
            <person name="Guo X."/>
            <person name="Zheng S."/>
            <person name="Wang B."/>
            <person name="Yu K."/>
            <person name="Liang Q."/>
            <person name="Yang W."/>
            <person name="Lou X."/>
            <person name="Chen J."/>
            <person name="Feng M."/>
            <person name="Jian J."/>
            <person name="Zhang X."/>
            <person name="Luo G."/>
            <person name="Jiang Y."/>
            <person name="Liu J."/>
            <person name="Wang Z."/>
            <person name="Sha Y."/>
            <person name="Zhang B."/>
            <person name="Wu H."/>
            <person name="Tang D."/>
            <person name="Shen Q."/>
            <person name="Xue P."/>
            <person name="Zou S."/>
            <person name="Wang X."/>
            <person name="Liu X."/>
            <person name="Wang F."/>
            <person name="Yang Y."/>
            <person name="An X."/>
            <person name="Dong Z."/>
            <person name="Zhang K."/>
            <person name="Zhang X."/>
            <person name="Luo M.C."/>
            <person name="Dvorak J."/>
            <person name="Tong Y."/>
            <person name="Wang J."/>
            <person name="Yang H."/>
            <person name="Li Z."/>
            <person name="Wang D."/>
            <person name="Zhang A."/>
            <person name="Wang J."/>
        </authorList>
    </citation>
    <scope>NUCLEOTIDE SEQUENCE</scope>
    <source>
        <strain evidence="2">cv. G1812</strain>
    </source>
</reference>
<reference evidence="1" key="2">
    <citation type="submission" date="2018-03" db="EMBL/GenBank/DDBJ databases">
        <title>The Triticum urartu genome reveals the dynamic nature of wheat genome evolution.</title>
        <authorList>
            <person name="Ling H."/>
            <person name="Ma B."/>
            <person name="Shi X."/>
            <person name="Liu H."/>
            <person name="Dong L."/>
            <person name="Sun H."/>
            <person name="Cao Y."/>
            <person name="Gao Q."/>
            <person name="Zheng S."/>
            <person name="Li Y."/>
            <person name="Yu Y."/>
            <person name="Du H."/>
            <person name="Qi M."/>
            <person name="Li Y."/>
            <person name="Yu H."/>
            <person name="Cui Y."/>
            <person name="Wang N."/>
            <person name="Chen C."/>
            <person name="Wu H."/>
            <person name="Zhao Y."/>
            <person name="Zhang J."/>
            <person name="Li Y."/>
            <person name="Zhou W."/>
            <person name="Zhang B."/>
            <person name="Hu W."/>
            <person name="Eijk M."/>
            <person name="Tang J."/>
            <person name="Witsenboer H."/>
            <person name="Zhao S."/>
            <person name="Li Z."/>
            <person name="Zhang A."/>
            <person name="Wang D."/>
            <person name="Liang C."/>
        </authorList>
    </citation>
    <scope>NUCLEOTIDE SEQUENCE [LARGE SCALE GENOMIC DNA]</scope>
    <source>
        <strain evidence="1">cv. G1812</strain>
    </source>
</reference>